<keyword evidence="5" id="KW-0328">Glycosyltransferase</keyword>
<comment type="caution">
    <text evidence="5">The sequence shown here is derived from an EMBL/GenBank/DDBJ whole genome shotgun (WGS) entry which is preliminary data.</text>
</comment>
<feature type="domain" description="Glycosyltransferase subfamily 4-like N-terminal" evidence="4">
    <location>
        <begin position="15"/>
        <end position="204"/>
    </location>
</feature>
<dbReference type="OrthoDB" id="9787293at2"/>
<evidence type="ECO:0000313" key="5">
    <source>
        <dbReference type="EMBL" id="HAT3581347.1"/>
    </source>
</evidence>
<dbReference type="InterPro" id="IPR023910">
    <property type="entry name" value="Colanic_acid_synth_WcaI"/>
</dbReference>
<dbReference type="Gene3D" id="3.40.50.2000">
    <property type="entry name" value="Glycogen Phosphorylase B"/>
    <property type="match status" value="2"/>
</dbReference>
<evidence type="ECO:0000256" key="1">
    <source>
        <dbReference type="ARBA" id="ARBA00022679"/>
    </source>
</evidence>
<organism evidence="5 8">
    <name type="scientific">Kluyvera intermedia</name>
    <name type="common">Enterobacter intermedius</name>
    <dbReference type="NCBI Taxonomy" id="61648"/>
    <lineage>
        <taxon>Bacteria</taxon>
        <taxon>Pseudomonadati</taxon>
        <taxon>Pseudomonadota</taxon>
        <taxon>Gammaproteobacteria</taxon>
        <taxon>Enterobacterales</taxon>
        <taxon>Enterobacteriaceae</taxon>
        <taxon>Kluyvera</taxon>
    </lineage>
</organism>
<dbReference type="EMBL" id="DACSUM010000010">
    <property type="protein sequence ID" value="HAT3581347.1"/>
    <property type="molecule type" value="Genomic_DNA"/>
</dbReference>
<evidence type="ECO:0000259" key="4">
    <source>
        <dbReference type="Pfam" id="PF13579"/>
    </source>
</evidence>
<evidence type="ECO:0000313" key="8">
    <source>
        <dbReference type="Proteomes" id="UP000867740"/>
    </source>
</evidence>
<evidence type="ECO:0000256" key="2">
    <source>
        <dbReference type="SAM" id="MobiDB-lite"/>
    </source>
</evidence>
<dbReference type="GO" id="GO:0016757">
    <property type="term" value="F:glycosyltransferase activity"/>
    <property type="evidence" value="ECO:0007669"/>
    <property type="project" value="UniProtKB-KW"/>
</dbReference>
<keyword evidence="7" id="KW-1185">Reference proteome</keyword>
<evidence type="ECO:0000313" key="6">
    <source>
        <dbReference type="EMBL" id="ORJ49664.1"/>
    </source>
</evidence>
<dbReference type="CDD" id="cd03794">
    <property type="entry name" value="GT4_WbuB-like"/>
    <property type="match status" value="1"/>
</dbReference>
<dbReference type="NCBIfam" id="TIGR04007">
    <property type="entry name" value="wcaI"/>
    <property type="match status" value="1"/>
</dbReference>
<dbReference type="InterPro" id="IPR001296">
    <property type="entry name" value="Glyco_trans_1"/>
</dbReference>
<dbReference type="Pfam" id="PF00534">
    <property type="entry name" value="Glycos_transf_1"/>
    <property type="match status" value="1"/>
</dbReference>
<evidence type="ECO:0000313" key="7">
    <source>
        <dbReference type="Proteomes" id="UP000192521"/>
    </source>
</evidence>
<dbReference type="Proteomes" id="UP000867740">
    <property type="component" value="Unassembled WGS sequence"/>
</dbReference>
<name>A0A9P3WF13_KLUIN</name>
<dbReference type="Pfam" id="PF13579">
    <property type="entry name" value="Glyco_trans_4_4"/>
    <property type="match status" value="1"/>
</dbReference>
<proteinExistence type="predicted"/>
<dbReference type="EMBL" id="MWPR01000020">
    <property type="protein sequence ID" value="ORJ49664.1"/>
    <property type="molecule type" value="Genomic_DNA"/>
</dbReference>
<reference evidence="5" key="3">
    <citation type="submission" date="2020-10" db="EMBL/GenBank/DDBJ databases">
        <authorList>
            <consortium name="NCBI Pathogen Detection Project"/>
        </authorList>
    </citation>
    <scope>NUCLEOTIDE SEQUENCE</scope>
    <source>
        <strain evidence="5">CAVp300</strain>
    </source>
</reference>
<keyword evidence="1" id="KW-0808">Transferase</keyword>
<dbReference type="AlphaFoldDB" id="A0A9P3WF13"/>
<accession>A0A9P3WF13</accession>
<dbReference type="RefSeq" id="WP_047369610.1">
    <property type="nucleotide sequence ID" value="NZ_CABMNU010000005.1"/>
</dbReference>
<dbReference type="PANTHER" id="PTHR46401">
    <property type="entry name" value="GLYCOSYLTRANSFERASE WBBK-RELATED"/>
    <property type="match status" value="1"/>
</dbReference>
<dbReference type="InterPro" id="IPR028098">
    <property type="entry name" value="Glyco_trans_4-like_N"/>
</dbReference>
<dbReference type="GO" id="GO:0009103">
    <property type="term" value="P:lipopolysaccharide biosynthetic process"/>
    <property type="evidence" value="ECO:0007669"/>
    <property type="project" value="TreeGrafter"/>
</dbReference>
<reference evidence="6 7" key="1">
    <citation type="submission" date="2017-02" db="EMBL/GenBank/DDBJ databases">
        <title>Draft genome sequence of a Kluyvera intermedia isolate from a patient with a pancreatic abscess.</title>
        <authorList>
            <person name="Thele R."/>
        </authorList>
    </citation>
    <scope>NUCLEOTIDE SEQUENCE [LARGE SCALE GENOMIC DNA]</scope>
    <source>
        <strain evidence="6 7">FOSA7093</strain>
    </source>
</reference>
<dbReference type="SUPFAM" id="SSF53756">
    <property type="entry name" value="UDP-Glycosyltransferase/glycogen phosphorylase"/>
    <property type="match status" value="1"/>
</dbReference>
<feature type="compositionally biased region" description="Basic and acidic residues" evidence="2">
    <location>
        <begin position="420"/>
        <end position="434"/>
    </location>
</feature>
<gene>
    <name evidence="5" type="primary">wcaI</name>
    <name evidence="6" type="ORF">B2M27_14505</name>
    <name evidence="5" type="ORF">I8531_001631</name>
</gene>
<reference evidence="5" key="2">
    <citation type="journal article" date="2018" name="Genome Biol.">
        <title>SKESA: strategic k-mer extension for scrupulous assemblies.</title>
        <authorList>
            <person name="Souvorov A."/>
            <person name="Agarwala R."/>
            <person name="Lipman D.J."/>
        </authorList>
    </citation>
    <scope>NUCLEOTIDE SEQUENCE</scope>
    <source>
        <strain evidence="5">CAVp300</strain>
    </source>
</reference>
<dbReference type="NCBIfam" id="NF007640">
    <property type="entry name" value="PRK10307.1"/>
    <property type="match status" value="1"/>
</dbReference>
<evidence type="ECO:0000259" key="3">
    <source>
        <dbReference type="Pfam" id="PF00534"/>
    </source>
</evidence>
<feature type="domain" description="Glycosyl transferase family 1" evidence="3">
    <location>
        <begin position="220"/>
        <end position="390"/>
    </location>
</feature>
<sequence>MKILVYGINYAPELTGIGKYTGEMVEWMARQGHDVRVITAPPYYPEWQVGKAYSTWRYRRESGAATVWRCPLYVPKQPSTLKRLIHLTSFAVSSFFPLMAQRRWKPDRIIGVVPTLFCTPGMRLLAKLTGARTLLHIQDYEVDAMLGLGMAGKGKTGKVAKLATAFERSALHNVDNVSTISRSMMNKAREKGVEAGRIIFFPNWSEVARFRDVDPQDVAQLRQTLGLPEDKKIILYSGNIGEKQGLENVIAAAANLREQPWLFVIVGQGGGKARLEKQALQQGLDNVKFFPLQPYDALPALLKMADCHLVIQKRGAADAVLPSKLTNILAVGGNAVITAEASTELGQLCLASPGIAVCVEPESVPALTAGIEQALLMPKTNTVAREYAERTLEKESVLTQFMTDISRRDPTVSAGQAAHAQDERLNYEGNGDKS</sequence>
<protein>
    <submittedName>
        <fullName evidence="5">Colanic acid biosynthesis fucosyltransferase WcaI</fullName>
    </submittedName>
    <submittedName>
        <fullName evidence="6">Colanic acid biosynthesis glycosyltransferase WcaI</fullName>
    </submittedName>
</protein>
<dbReference type="PANTHER" id="PTHR46401:SF2">
    <property type="entry name" value="GLYCOSYLTRANSFERASE WBBK-RELATED"/>
    <property type="match status" value="1"/>
</dbReference>
<feature type="region of interest" description="Disordered" evidence="2">
    <location>
        <begin position="409"/>
        <end position="434"/>
    </location>
</feature>
<dbReference type="Proteomes" id="UP000192521">
    <property type="component" value="Unassembled WGS sequence"/>
</dbReference>